<reference evidence="1" key="1">
    <citation type="journal article" date="2015" name="Nature">
        <title>Complex archaea that bridge the gap between prokaryotes and eukaryotes.</title>
        <authorList>
            <person name="Spang A."/>
            <person name="Saw J.H."/>
            <person name="Jorgensen S.L."/>
            <person name="Zaremba-Niedzwiedzka K."/>
            <person name="Martijn J."/>
            <person name="Lind A.E."/>
            <person name="van Eijk R."/>
            <person name="Schleper C."/>
            <person name="Guy L."/>
            <person name="Ettema T.J."/>
        </authorList>
    </citation>
    <scope>NUCLEOTIDE SEQUENCE</scope>
</reference>
<proteinExistence type="predicted"/>
<sequence>MMDLFERLESLDYFCAVKVTRQSRSWLTGAKPGDRWAVSLVEADVFTYGRSLIEAVVKALES</sequence>
<comment type="caution">
    <text evidence="1">The sequence shown here is derived from an EMBL/GenBank/DDBJ whole genome shotgun (WGS) entry which is preliminary data.</text>
</comment>
<dbReference type="AlphaFoldDB" id="A0A0F9P7X8"/>
<protein>
    <submittedName>
        <fullName evidence="1">Uncharacterized protein</fullName>
    </submittedName>
</protein>
<dbReference type="EMBL" id="LAZR01006803">
    <property type="protein sequence ID" value="KKM89537.1"/>
    <property type="molecule type" value="Genomic_DNA"/>
</dbReference>
<gene>
    <name evidence="1" type="ORF">LCGC14_1247690</name>
</gene>
<organism evidence="1">
    <name type="scientific">marine sediment metagenome</name>
    <dbReference type="NCBI Taxonomy" id="412755"/>
    <lineage>
        <taxon>unclassified sequences</taxon>
        <taxon>metagenomes</taxon>
        <taxon>ecological metagenomes</taxon>
    </lineage>
</organism>
<name>A0A0F9P7X8_9ZZZZ</name>
<evidence type="ECO:0000313" key="1">
    <source>
        <dbReference type="EMBL" id="KKM89537.1"/>
    </source>
</evidence>
<accession>A0A0F9P7X8</accession>